<dbReference type="AlphaFoldDB" id="A0A2U3QKU4"/>
<evidence type="ECO:0000256" key="2">
    <source>
        <dbReference type="ARBA" id="ARBA00022475"/>
    </source>
</evidence>
<feature type="transmembrane region" description="Helical" evidence="6">
    <location>
        <begin position="163"/>
        <end position="187"/>
    </location>
</feature>
<evidence type="ECO:0000313" key="8">
    <source>
        <dbReference type="EMBL" id="SPQ02002.1"/>
    </source>
</evidence>
<gene>
    <name evidence="8" type="ORF">NBG4_840008</name>
</gene>
<dbReference type="OrthoDB" id="9782291at2"/>
<keyword evidence="2" id="KW-1003">Cell membrane</keyword>
<accession>A0A2U3QKU4</accession>
<keyword evidence="4 6" id="KW-1133">Transmembrane helix</keyword>
<evidence type="ECO:0000259" key="7">
    <source>
        <dbReference type="PROSITE" id="PS50206"/>
    </source>
</evidence>
<dbReference type="PROSITE" id="PS50206">
    <property type="entry name" value="RHODANESE_3"/>
    <property type="match status" value="1"/>
</dbReference>
<dbReference type="InterPro" id="IPR001763">
    <property type="entry name" value="Rhodanese-like_dom"/>
</dbReference>
<sequence length="266" mass="29606">MDFIPFLIQHGYVVLFVWIFAETMGLPVPSAPLLVMVGALAGGGQMNLLLCISLGVCAALPSDIFWYSMGRQHGGKVLSWVCRISLEPDSCVRKTENIYSRFGARALLVIKFIPGLSAVSTPLAGVIHMHLSRFLLFSSAGILIWVSAYILVGYIFSDELERALAYAMGMGRTLFVLVGGGLTMYILRKYALRQRFLRELSIARITPEELKEKLDSGEDMMIIDVRQELDFEADPYIIPGAVRIRFEQAESNLVVSGNREIIVYCT</sequence>
<name>A0A2U3QKU4_9BACT</name>
<dbReference type="PANTHER" id="PTHR42709:SF6">
    <property type="entry name" value="UNDECAPRENYL PHOSPHATE TRANSPORTER A"/>
    <property type="match status" value="1"/>
</dbReference>
<keyword evidence="9" id="KW-1185">Reference proteome</keyword>
<evidence type="ECO:0000256" key="6">
    <source>
        <dbReference type="SAM" id="Phobius"/>
    </source>
</evidence>
<evidence type="ECO:0000256" key="4">
    <source>
        <dbReference type="ARBA" id="ARBA00022989"/>
    </source>
</evidence>
<keyword evidence="3 6" id="KW-0812">Transmembrane</keyword>
<dbReference type="Gene3D" id="3.40.250.10">
    <property type="entry name" value="Rhodanese-like domain"/>
    <property type="match status" value="1"/>
</dbReference>
<dbReference type="SUPFAM" id="SSF52821">
    <property type="entry name" value="Rhodanese/Cell cycle control phosphatase"/>
    <property type="match status" value="1"/>
</dbReference>
<feature type="transmembrane region" description="Helical" evidence="6">
    <location>
        <begin position="48"/>
        <end position="69"/>
    </location>
</feature>
<reference evidence="9" key="1">
    <citation type="submission" date="2018-03" db="EMBL/GenBank/DDBJ databases">
        <authorList>
            <person name="Zecchin S."/>
        </authorList>
    </citation>
    <scope>NUCLEOTIDE SEQUENCE [LARGE SCALE GENOMIC DNA]</scope>
</reference>
<evidence type="ECO:0000256" key="1">
    <source>
        <dbReference type="ARBA" id="ARBA00004651"/>
    </source>
</evidence>
<proteinExistence type="predicted"/>
<dbReference type="Pfam" id="PF00581">
    <property type="entry name" value="Rhodanese"/>
    <property type="match status" value="1"/>
</dbReference>
<feature type="domain" description="Rhodanese" evidence="7">
    <location>
        <begin position="216"/>
        <end position="266"/>
    </location>
</feature>
<evidence type="ECO:0000256" key="5">
    <source>
        <dbReference type="ARBA" id="ARBA00023136"/>
    </source>
</evidence>
<dbReference type="Proteomes" id="UP000245125">
    <property type="component" value="Unassembled WGS sequence"/>
</dbReference>
<evidence type="ECO:0000256" key="3">
    <source>
        <dbReference type="ARBA" id="ARBA00022692"/>
    </source>
</evidence>
<dbReference type="GO" id="GO:0005886">
    <property type="term" value="C:plasma membrane"/>
    <property type="evidence" value="ECO:0007669"/>
    <property type="project" value="UniProtKB-SubCell"/>
</dbReference>
<comment type="subcellular location">
    <subcellularLocation>
        <location evidence="1">Cell membrane</location>
        <topology evidence="1">Multi-pass membrane protein</topology>
    </subcellularLocation>
</comment>
<dbReference type="Pfam" id="PF09335">
    <property type="entry name" value="VTT_dom"/>
    <property type="match status" value="1"/>
</dbReference>
<dbReference type="InterPro" id="IPR051311">
    <property type="entry name" value="DedA_domain"/>
</dbReference>
<feature type="transmembrane region" description="Helical" evidence="6">
    <location>
        <begin position="106"/>
        <end position="127"/>
    </location>
</feature>
<dbReference type="InterPro" id="IPR036873">
    <property type="entry name" value="Rhodanese-like_dom_sf"/>
</dbReference>
<evidence type="ECO:0000313" key="9">
    <source>
        <dbReference type="Proteomes" id="UP000245125"/>
    </source>
</evidence>
<protein>
    <recommendedName>
        <fullName evidence="7">Rhodanese domain-containing protein</fullName>
    </recommendedName>
</protein>
<dbReference type="PANTHER" id="PTHR42709">
    <property type="entry name" value="ALKALINE PHOSPHATASE LIKE PROTEIN"/>
    <property type="match status" value="1"/>
</dbReference>
<feature type="transmembrane region" description="Helical" evidence="6">
    <location>
        <begin position="134"/>
        <end position="157"/>
    </location>
</feature>
<dbReference type="InterPro" id="IPR032816">
    <property type="entry name" value="VTT_dom"/>
</dbReference>
<keyword evidence="5 6" id="KW-0472">Membrane</keyword>
<dbReference type="EMBL" id="OUUY01000135">
    <property type="protein sequence ID" value="SPQ02002.1"/>
    <property type="molecule type" value="Genomic_DNA"/>
</dbReference>
<feature type="transmembrane region" description="Helical" evidence="6">
    <location>
        <begin position="12"/>
        <end position="41"/>
    </location>
</feature>
<organism evidence="8 9">
    <name type="scientific">Candidatus Sulfobium mesophilum</name>
    <dbReference type="NCBI Taxonomy" id="2016548"/>
    <lineage>
        <taxon>Bacteria</taxon>
        <taxon>Pseudomonadati</taxon>
        <taxon>Nitrospirota</taxon>
        <taxon>Nitrospiria</taxon>
        <taxon>Nitrospirales</taxon>
        <taxon>Nitrospiraceae</taxon>
        <taxon>Candidatus Sulfobium</taxon>
    </lineage>
</organism>